<evidence type="ECO:0000313" key="15">
    <source>
        <dbReference type="EMBL" id="RAU23473.1"/>
    </source>
</evidence>
<protein>
    <recommendedName>
        <fullName evidence="3">histidine kinase</fullName>
        <ecNumber evidence="3">2.7.13.3</ecNumber>
    </recommendedName>
</protein>
<dbReference type="Gene3D" id="1.10.287.130">
    <property type="match status" value="1"/>
</dbReference>
<feature type="domain" description="Histidine kinase" evidence="14">
    <location>
        <begin position="570"/>
        <end position="791"/>
    </location>
</feature>
<evidence type="ECO:0000313" key="16">
    <source>
        <dbReference type="Proteomes" id="UP000251075"/>
    </source>
</evidence>
<evidence type="ECO:0000256" key="10">
    <source>
        <dbReference type="ARBA" id="ARBA00022840"/>
    </source>
</evidence>
<dbReference type="InterPro" id="IPR000014">
    <property type="entry name" value="PAS"/>
</dbReference>
<evidence type="ECO:0000256" key="1">
    <source>
        <dbReference type="ARBA" id="ARBA00000085"/>
    </source>
</evidence>
<comment type="subcellular location">
    <subcellularLocation>
        <location evidence="2">Cell membrane</location>
        <topology evidence="2">Multi-pass membrane protein</topology>
    </subcellularLocation>
</comment>
<gene>
    <name evidence="15" type="ORF">CU669_02935</name>
</gene>
<dbReference type="SUPFAM" id="SSF103190">
    <property type="entry name" value="Sensory domain-like"/>
    <property type="match status" value="1"/>
</dbReference>
<evidence type="ECO:0000256" key="3">
    <source>
        <dbReference type="ARBA" id="ARBA00012438"/>
    </source>
</evidence>
<name>A0A364P2C2_9PROT</name>
<dbReference type="CDD" id="cd00130">
    <property type="entry name" value="PAS"/>
    <property type="match status" value="1"/>
</dbReference>
<keyword evidence="10" id="KW-0067">ATP-binding</keyword>
<dbReference type="EC" id="2.7.13.3" evidence="3"/>
<dbReference type="InterPro" id="IPR054327">
    <property type="entry name" value="His-kinase-like_sensor"/>
</dbReference>
<dbReference type="PANTHER" id="PTHR43304:SF1">
    <property type="entry name" value="PAC DOMAIN-CONTAINING PROTEIN"/>
    <property type="match status" value="1"/>
</dbReference>
<dbReference type="PANTHER" id="PTHR43304">
    <property type="entry name" value="PHYTOCHROME-LIKE PROTEIN CPH1"/>
    <property type="match status" value="1"/>
</dbReference>
<dbReference type="EMBL" id="PGTO01000002">
    <property type="protein sequence ID" value="RAU23473.1"/>
    <property type="molecule type" value="Genomic_DNA"/>
</dbReference>
<dbReference type="Pfam" id="PF22588">
    <property type="entry name" value="dCache_1_like"/>
    <property type="match status" value="1"/>
</dbReference>
<dbReference type="Gene3D" id="3.30.565.10">
    <property type="entry name" value="Histidine kinase-like ATPase, C-terminal domain"/>
    <property type="match status" value="1"/>
</dbReference>
<keyword evidence="4" id="KW-1003">Cell membrane</keyword>
<dbReference type="SUPFAM" id="SSF55874">
    <property type="entry name" value="ATPase domain of HSP90 chaperone/DNA topoisomerase II/histidine kinase"/>
    <property type="match status" value="1"/>
</dbReference>
<comment type="catalytic activity">
    <reaction evidence="1">
        <text>ATP + protein L-histidine = ADP + protein N-phospho-L-histidine.</text>
        <dbReference type="EC" id="2.7.13.3"/>
    </reaction>
</comment>
<reference evidence="15 16" key="1">
    <citation type="submission" date="2017-11" db="EMBL/GenBank/DDBJ databases">
        <title>Draft genome sequence of magnetotactic bacterium Magnetospirillum kuznetsovii LBB-42.</title>
        <authorList>
            <person name="Grouzdev D.S."/>
            <person name="Rysina M.S."/>
            <person name="Baslerov R.V."/>
            <person name="Koziaeva V."/>
        </authorList>
    </citation>
    <scope>NUCLEOTIDE SEQUENCE [LARGE SCALE GENOMIC DNA]</scope>
    <source>
        <strain evidence="15 16">LBB-42</strain>
    </source>
</reference>
<sequence>MVLGIWLSVGLLVWRDRADSLRATGLLTESLTRVVSERVDGALHGVDLVLQEVTARHLGQGGRDRAALTSFMRTRSVAFFELRNLYIIDADGIVRTSTLDSLLGVDLSRRPYFQDMKAGNGRDRMVVTGPIPSAATGRIGVLAARPIIGRLGTFEGVVVAVLNPGFFNESLSGVMSPDVDRSVIANAAGDVLARLPEMEFDAGKSIRSGPLFTQHLPKSRSGTFIAESTFDGKPRLASYQALDRYPVVVSIGVTVEAALRRWTFSAIVVSVGGVMFTLLVLVIAVLLDRRNRAERRASAALAASEERYRLLVEGQKDIIHRYLPDTTLVAFNKAYAAFFDTDGDALIGKKWLDFVPKEEHAEITEALASMTAKSPTREDRRRVLRPGKPDCWIEWRTTAQFDGQGNLAGYQTIGRDVTDAFLAQQATAEREELYSQIFHRNPAVKLLVDPTTGLIVDANESAAMFYGYPVDTLKGMRITEINTLSPDQVKVEMEAVARQERLFLRFKHRLASGTIRDVEVYSSPFHVGGRAYLSSIVVDVTERNRFEAELASKSQELVRSNADLEQFAYVASHDLRQPLRMVASYVTLLSRSLAGSLTADQEDFIGFAVAGVKRMDALILGVLDYSRVGRGNESREMVDLGEAATDAAANLGLDQPDGEARIEIHGPLPAIMGVKVELVRLFQNLLGNAVKYRHPDRPPRLSVGCRRDGGDWVVWVQDNGIGIDPQYFDRIFMMFQRLHGETEYEGTGIGLSICQKIVRTHGGRLWVESVEGGGEGGGEGSRFLMAFPAVDGVPGLRELVDFS</sequence>
<dbReference type="InterPro" id="IPR001610">
    <property type="entry name" value="PAC"/>
</dbReference>
<proteinExistence type="predicted"/>
<dbReference type="SUPFAM" id="SSF47384">
    <property type="entry name" value="Homodimeric domain of signal transducing histidine kinase"/>
    <property type="match status" value="1"/>
</dbReference>
<dbReference type="PRINTS" id="PR00344">
    <property type="entry name" value="BCTRLSENSOR"/>
</dbReference>
<keyword evidence="7 13" id="KW-0812">Transmembrane</keyword>
<dbReference type="InterPro" id="IPR003594">
    <property type="entry name" value="HATPase_dom"/>
</dbReference>
<accession>A0A364P2C2</accession>
<dbReference type="CDD" id="cd00082">
    <property type="entry name" value="HisKA"/>
    <property type="match status" value="1"/>
</dbReference>
<dbReference type="InterPro" id="IPR036890">
    <property type="entry name" value="HATPase_C_sf"/>
</dbReference>
<evidence type="ECO:0000256" key="7">
    <source>
        <dbReference type="ARBA" id="ARBA00022692"/>
    </source>
</evidence>
<comment type="caution">
    <text evidence="15">The sequence shown here is derived from an EMBL/GenBank/DDBJ whole genome shotgun (WGS) entry which is preliminary data.</text>
</comment>
<dbReference type="SMART" id="SM00086">
    <property type="entry name" value="PAC"/>
    <property type="match status" value="2"/>
</dbReference>
<dbReference type="InterPro" id="IPR005467">
    <property type="entry name" value="His_kinase_dom"/>
</dbReference>
<dbReference type="InterPro" id="IPR004358">
    <property type="entry name" value="Sig_transdc_His_kin-like_C"/>
</dbReference>
<evidence type="ECO:0000256" key="13">
    <source>
        <dbReference type="SAM" id="Phobius"/>
    </source>
</evidence>
<dbReference type="SMART" id="SM00387">
    <property type="entry name" value="HATPase_c"/>
    <property type="match status" value="1"/>
</dbReference>
<dbReference type="AlphaFoldDB" id="A0A364P2C2"/>
<evidence type="ECO:0000256" key="4">
    <source>
        <dbReference type="ARBA" id="ARBA00022475"/>
    </source>
</evidence>
<dbReference type="PROSITE" id="PS50109">
    <property type="entry name" value="HIS_KIN"/>
    <property type="match status" value="1"/>
</dbReference>
<dbReference type="CDD" id="cd12915">
    <property type="entry name" value="PDC2_DGC_like"/>
    <property type="match status" value="1"/>
</dbReference>
<keyword evidence="11 13" id="KW-1133">Transmembrane helix</keyword>
<dbReference type="Pfam" id="PF02518">
    <property type="entry name" value="HATPase_c"/>
    <property type="match status" value="1"/>
</dbReference>
<keyword evidence="13" id="KW-0472">Membrane</keyword>
<evidence type="ECO:0000256" key="12">
    <source>
        <dbReference type="ARBA" id="ARBA00023012"/>
    </source>
</evidence>
<dbReference type="InterPro" id="IPR029151">
    <property type="entry name" value="Sensor-like_sf"/>
</dbReference>
<evidence type="ECO:0000256" key="9">
    <source>
        <dbReference type="ARBA" id="ARBA00022777"/>
    </source>
</evidence>
<evidence type="ECO:0000256" key="8">
    <source>
        <dbReference type="ARBA" id="ARBA00022741"/>
    </source>
</evidence>
<evidence type="ECO:0000259" key="14">
    <source>
        <dbReference type="PROSITE" id="PS50109"/>
    </source>
</evidence>
<evidence type="ECO:0000256" key="5">
    <source>
        <dbReference type="ARBA" id="ARBA00022553"/>
    </source>
</evidence>
<keyword evidence="16" id="KW-1185">Reference proteome</keyword>
<evidence type="ECO:0000256" key="2">
    <source>
        <dbReference type="ARBA" id="ARBA00004651"/>
    </source>
</evidence>
<dbReference type="GO" id="GO:0005886">
    <property type="term" value="C:plasma membrane"/>
    <property type="evidence" value="ECO:0007669"/>
    <property type="project" value="UniProtKB-SubCell"/>
</dbReference>
<dbReference type="Gene3D" id="3.30.450.20">
    <property type="entry name" value="PAS domain"/>
    <property type="match status" value="4"/>
</dbReference>
<dbReference type="CDD" id="cd12914">
    <property type="entry name" value="PDC1_DGC_like"/>
    <property type="match status" value="1"/>
</dbReference>
<dbReference type="SMART" id="SM00388">
    <property type="entry name" value="HisKA"/>
    <property type="match status" value="1"/>
</dbReference>
<dbReference type="Pfam" id="PF00512">
    <property type="entry name" value="HisKA"/>
    <property type="match status" value="1"/>
</dbReference>
<dbReference type="InterPro" id="IPR013656">
    <property type="entry name" value="PAS_4"/>
</dbReference>
<feature type="transmembrane region" description="Helical" evidence="13">
    <location>
        <begin position="262"/>
        <end position="287"/>
    </location>
</feature>
<keyword evidence="6" id="KW-0808">Transferase</keyword>
<keyword evidence="8" id="KW-0547">Nucleotide-binding</keyword>
<dbReference type="SMART" id="SM00091">
    <property type="entry name" value="PAS"/>
    <property type="match status" value="2"/>
</dbReference>
<dbReference type="GO" id="GO:0000155">
    <property type="term" value="F:phosphorelay sensor kinase activity"/>
    <property type="evidence" value="ECO:0007669"/>
    <property type="project" value="InterPro"/>
</dbReference>
<dbReference type="SUPFAM" id="SSF55785">
    <property type="entry name" value="PYP-like sensor domain (PAS domain)"/>
    <property type="match status" value="2"/>
</dbReference>
<dbReference type="InterPro" id="IPR003661">
    <property type="entry name" value="HisK_dim/P_dom"/>
</dbReference>
<keyword evidence="12" id="KW-0902">Two-component regulatory system</keyword>
<evidence type="ECO:0000256" key="11">
    <source>
        <dbReference type="ARBA" id="ARBA00022989"/>
    </source>
</evidence>
<dbReference type="Pfam" id="PF13426">
    <property type="entry name" value="PAS_9"/>
    <property type="match status" value="1"/>
</dbReference>
<keyword evidence="9 15" id="KW-0418">Kinase</keyword>
<organism evidence="15 16">
    <name type="scientific">Paramagnetospirillum kuznetsovii</name>
    <dbReference type="NCBI Taxonomy" id="2053833"/>
    <lineage>
        <taxon>Bacteria</taxon>
        <taxon>Pseudomonadati</taxon>
        <taxon>Pseudomonadota</taxon>
        <taxon>Alphaproteobacteria</taxon>
        <taxon>Rhodospirillales</taxon>
        <taxon>Magnetospirillaceae</taxon>
        <taxon>Paramagnetospirillum</taxon>
    </lineage>
</organism>
<dbReference type="NCBIfam" id="TIGR00229">
    <property type="entry name" value="sensory_box"/>
    <property type="match status" value="2"/>
</dbReference>
<dbReference type="Pfam" id="PF08448">
    <property type="entry name" value="PAS_4"/>
    <property type="match status" value="1"/>
</dbReference>
<dbReference type="OrthoDB" id="7313492at2"/>
<dbReference type="GO" id="GO:0005524">
    <property type="term" value="F:ATP binding"/>
    <property type="evidence" value="ECO:0007669"/>
    <property type="project" value="UniProtKB-KW"/>
</dbReference>
<dbReference type="InterPro" id="IPR036097">
    <property type="entry name" value="HisK_dim/P_sf"/>
</dbReference>
<dbReference type="Proteomes" id="UP000251075">
    <property type="component" value="Unassembled WGS sequence"/>
</dbReference>
<evidence type="ECO:0000256" key="6">
    <source>
        <dbReference type="ARBA" id="ARBA00022679"/>
    </source>
</evidence>
<dbReference type="InterPro" id="IPR052162">
    <property type="entry name" value="Sensor_kinase/Photoreceptor"/>
</dbReference>
<keyword evidence="5" id="KW-0597">Phosphoprotein</keyword>
<dbReference type="InterPro" id="IPR035965">
    <property type="entry name" value="PAS-like_dom_sf"/>
</dbReference>